<evidence type="ECO:0000313" key="1">
    <source>
        <dbReference type="EMBL" id="EJK56846.1"/>
    </source>
</evidence>
<accession>K0S7G3</accession>
<dbReference type="AlphaFoldDB" id="K0S7G3"/>
<gene>
    <name evidence="1" type="ORF">THAOC_23183</name>
</gene>
<sequence length="90" mass="9083">KEVSSGCLGDDDCRVFQNIDAGNGAVLRSNACHVSECIASNGLGPSEVPEELHVNAVAAGSVKAAVAACPSTRVTIDHVGDGPVVLDPIE</sequence>
<reference evidence="1 2" key="1">
    <citation type="journal article" date="2012" name="Genome Biol.">
        <title>Genome and low-iron response of an oceanic diatom adapted to chronic iron limitation.</title>
        <authorList>
            <person name="Lommer M."/>
            <person name="Specht M."/>
            <person name="Roy A.S."/>
            <person name="Kraemer L."/>
            <person name="Andreson R."/>
            <person name="Gutowska M.A."/>
            <person name="Wolf J."/>
            <person name="Bergner S.V."/>
            <person name="Schilhabel M.B."/>
            <person name="Klostermeier U.C."/>
            <person name="Beiko R.G."/>
            <person name="Rosenstiel P."/>
            <person name="Hippler M."/>
            <person name="Laroche J."/>
        </authorList>
    </citation>
    <scope>NUCLEOTIDE SEQUENCE [LARGE SCALE GENOMIC DNA]</scope>
    <source>
        <strain evidence="1 2">CCMP1005</strain>
    </source>
</reference>
<protein>
    <submittedName>
        <fullName evidence="1">Uncharacterized protein</fullName>
    </submittedName>
</protein>
<proteinExistence type="predicted"/>
<feature type="non-terminal residue" evidence="1">
    <location>
        <position position="1"/>
    </location>
</feature>
<evidence type="ECO:0000313" key="2">
    <source>
        <dbReference type="Proteomes" id="UP000266841"/>
    </source>
</evidence>
<organism evidence="1 2">
    <name type="scientific">Thalassiosira oceanica</name>
    <name type="common">Marine diatom</name>
    <dbReference type="NCBI Taxonomy" id="159749"/>
    <lineage>
        <taxon>Eukaryota</taxon>
        <taxon>Sar</taxon>
        <taxon>Stramenopiles</taxon>
        <taxon>Ochrophyta</taxon>
        <taxon>Bacillariophyta</taxon>
        <taxon>Coscinodiscophyceae</taxon>
        <taxon>Thalassiosirophycidae</taxon>
        <taxon>Thalassiosirales</taxon>
        <taxon>Thalassiosiraceae</taxon>
        <taxon>Thalassiosira</taxon>
    </lineage>
</organism>
<keyword evidence="2" id="KW-1185">Reference proteome</keyword>
<dbReference type="Proteomes" id="UP000266841">
    <property type="component" value="Unassembled WGS sequence"/>
</dbReference>
<name>K0S7G3_THAOC</name>
<dbReference type="EMBL" id="AGNL01030339">
    <property type="protein sequence ID" value="EJK56846.1"/>
    <property type="molecule type" value="Genomic_DNA"/>
</dbReference>
<comment type="caution">
    <text evidence="1">The sequence shown here is derived from an EMBL/GenBank/DDBJ whole genome shotgun (WGS) entry which is preliminary data.</text>
</comment>